<accession>A0A545T5R5</accession>
<comment type="caution">
    <text evidence="1">The sequence shown here is derived from an EMBL/GenBank/DDBJ whole genome shotgun (WGS) entry which is preliminary data.</text>
</comment>
<dbReference type="InterPro" id="IPR008861">
    <property type="entry name" value="GpX-like"/>
</dbReference>
<gene>
    <name evidence="1" type="ORF">FKG94_17900</name>
</gene>
<keyword evidence="2" id="KW-1185">Reference proteome</keyword>
<sequence length="107" mass="11817">MAQHYVTKQNEMLDWICWQHYGQRRQLEQAARELDPLGDEIDDTLSQALSSLSQASPQNLAGMVESILQANPGLAALGPVLPAGVTLVLPDYSQAVEETQVVQLWDD</sequence>
<dbReference type="OrthoDB" id="8759063at2"/>
<dbReference type="Pfam" id="PF05489">
    <property type="entry name" value="Phage_tail_X"/>
    <property type="match status" value="1"/>
</dbReference>
<protein>
    <recommendedName>
        <fullName evidence="3">Phage tail protein</fullName>
    </recommendedName>
</protein>
<dbReference type="AlphaFoldDB" id="A0A545T5R5"/>
<evidence type="ECO:0000313" key="2">
    <source>
        <dbReference type="Proteomes" id="UP000319732"/>
    </source>
</evidence>
<name>A0A545T5R5_9GAMM</name>
<dbReference type="Proteomes" id="UP000319732">
    <property type="component" value="Unassembled WGS sequence"/>
</dbReference>
<reference evidence="1 2" key="1">
    <citation type="submission" date="2019-06" db="EMBL/GenBank/DDBJ databases">
        <title>Whole genome sequence for Cellvibrionaceae sp. R142.</title>
        <authorList>
            <person name="Wang G."/>
        </authorList>
    </citation>
    <scope>NUCLEOTIDE SEQUENCE [LARGE SCALE GENOMIC DNA]</scope>
    <source>
        <strain evidence="1 2">R142</strain>
    </source>
</reference>
<organism evidence="1 2">
    <name type="scientific">Exilibacterium tricleocarpae</name>
    <dbReference type="NCBI Taxonomy" id="2591008"/>
    <lineage>
        <taxon>Bacteria</taxon>
        <taxon>Pseudomonadati</taxon>
        <taxon>Pseudomonadota</taxon>
        <taxon>Gammaproteobacteria</taxon>
        <taxon>Cellvibrionales</taxon>
        <taxon>Cellvibrionaceae</taxon>
        <taxon>Exilibacterium</taxon>
    </lineage>
</organism>
<dbReference type="RefSeq" id="WP_142905708.1">
    <property type="nucleotide sequence ID" value="NZ_ML660098.1"/>
</dbReference>
<evidence type="ECO:0000313" key="1">
    <source>
        <dbReference type="EMBL" id="TQV72576.1"/>
    </source>
</evidence>
<proteinExistence type="predicted"/>
<evidence type="ECO:0008006" key="3">
    <source>
        <dbReference type="Google" id="ProtNLM"/>
    </source>
</evidence>
<dbReference type="EMBL" id="VHSG01000019">
    <property type="protein sequence ID" value="TQV72576.1"/>
    <property type="molecule type" value="Genomic_DNA"/>
</dbReference>